<dbReference type="InterPro" id="IPR021647">
    <property type="entry name" value="CusF_Ec"/>
</dbReference>
<dbReference type="RefSeq" id="WP_221030703.1">
    <property type="nucleotide sequence ID" value="NZ_CP139781.1"/>
</dbReference>
<evidence type="ECO:0000313" key="3">
    <source>
        <dbReference type="Proteomes" id="UP000738431"/>
    </source>
</evidence>
<protein>
    <submittedName>
        <fullName evidence="2">Copper-binding protein</fullName>
    </submittedName>
</protein>
<name>A0ABZ1C661_9BACT</name>
<feature type="chain" id="PRO_5046763358" evidence="1">
    <location>
        <begin position="25"/>
        <end position="126"/>
    </location>
</feature>
<gene>
    <name evidence="2" type="ORF">K1X11_018810</name>
</gene>
<accession>A0ABZ1C661</accession>
<keyword evidence="1" id="KW-0732">Signal</keyword>
<reference evidence="2 3" key="1">
    <citation type="submission" date="2023-12" db="EMBL/GenBank/DDBJ databases">
        <title>Description of an unclassified Opitutus bacterium of Verrucomicrobiota.</title>
        <authorList>
            <person name="Zhang D.-F."/>
        </authorList>
    </citation>
    <scope>NUCLEOTIDE SEQUENCE [LARGE SCALE GENOMIC DNA]</scope>
    <source>
        <strain evidence="2 3">WL0086</strain>
    </source>
</reference>
<evidence type="ECO:0000256" key="1">
    <source>
        <dbReference type="SAM" id="SignalP"/>
    </source>
</evidence>
<sequence length="126" mass="13459">MKRSLSSLLFLLTGLLLAPATSTAACACGADQCTMACTCEEPTEATKPADAGHPLRGLVESVVPDRQALLVKHEEIHGVMGAMTMLLRVAPKVLNEVKIGDTITATLHRAEDNTWYLDDVTVVAKQ</sequence>
<dbReference type="PROSITE" id="PS51257">
    <property type="entry name" value="PROKAR_LIPOPROTEIN"/>
    <property type="match status" value="1"/>
</dbReference>
<dbReference type="Proteomes" id="UP000738431">
    <property type="component" value="Chromosome"/>
</dbReference>
<feature type="signal peptide" evidence="1">
    <location>
        <begin position="1"/>
        <end position="24"/>
    </location>
</feature>
<dbReference type="InterPro" id="IPR042230">
    <property type="entry name" value="CusF_sf"/>
</dbReference>
<dbReference type="EMBL" id="CP139781">
    <property type="protein sequence ID" value="WRQ86868.1"/>
    <property type="molecule type" value="Genomic_DNA"/>
</dbReference>
<dbReference type="Gene3D" id="2.40.50.320">
    <property type="entry name" value="Copper binding periplasmic protein CusF"/>
    <property type="match status" value="1"/>
</dbReference>
<evidence type="ECO:0000313" key="2">
    <source>
        <dbReference type="EMBL" id="WRQ86868.1"/>
    </source>
</evidence>
<organism evidence="2 3">
    <name type="scientific">Actomonas aquatica</name>
    <dbReference type="NCBI Taxonomy" id="2866162"/>
    <lineage>
        <taxon>Bacteria</taxon>
        <taxon>Pseudomonadati</taxon>
        <taxon>Verrucomicrobiota</taxon>
        <taxon>Opitutia</taxon>
        <taxon>Opitutales</taxon>
        <taxon>Opitutaceae</taxon>
        <taxon>Actomonas</taxon>
    </lineage>
</organism>
<proteinExistence type="predicted"/>
<keyword evidence="3" id="KW-1185">Reference proteome</keyword>
<dbReference type="Pfam" id="PF11604">
    <property type="entry name" value="CusF_Ec"/>
    <property type="match status" value="1"/>
</dbReference>